<dbReference type="Proteomes" id="UP000669179">
    <property type="component" value="Unassembled WGS sequence"/>
</dbReference>
<comment type="caution">
    <text evidence="1">The sequence shown here is derived from an EMBL/GenBank/DDBJ whole genome shotgun (WGS) entry which is preliminary data.</text>
</comment>
<reference evidence="1" key="1">
    <citation type="submission" date="2021-03" db="EMBL/GenBank/DDBJ databases">
        <authorList>
            <person name="Kanchanasin P."/>
            <person name="Saeng-In P."/>
            <person name="Phongsopitanun W."/>
            <person name="Yuki M."/>
            <person name="Kudo T."/>
            <person name="Ohkuma M."/>
            <person name="Tanasupawat S."/>
        </authorList>
    </citation>
    <scope>NUCLEOTIDE SEQUENCE</scope>
    <source>
        <strain evidence="1">GKU 128</strain>
    </source>
</reference>
<evidence type="ECO:0000313" key="2">
    <source>
        <dbReference type="Proteomes" id="UP000669179"/>
    </source>
</evidence>
<dbReference type="AlphaFoldDB" id="A0A939PAA8"/>
<dbReference type="EMBL" id="JAGEOJ010000007">
    <property type="protein sequence ID" value="MBO2449082.1"/>
    <property type="molecule type" value="Genomic_DNA"/>
</dbReference>
<protein>
    <submittedName>
        <fullName evidence="1">Uncharacterized protein</fullName>
    </submittedName>
</protein>
<accession>A0A939PAA8</accession>
<gene>
    <name evidence="1" type="ORF">J4573_18405</name>
</gene>
<proteinExistence type="predicted"/>
<organism evidence="1 2">
    <name type="scientific">Actinomadura barringtoniae</name>
    <dbReference type="NCBI Taxonomy" id="1427535"/>
    <lineage>
        <taxon>Bacteria</taxon>
        <taxon>Bacillati</taxon>
        <taxon>Actinomycetota</taxon>
        <taxon>Actinomycetes</taxon>
        <taxon>Streptosporangiales</taxon>
        <taxon>Thermomonosporaceae</taxon>
        <taxon>Actinomadura</taxon>
    </lineage>
</organism>
<sequence length="72" mass="8090">MNGPRDWQIDVYGDGDSYIAVDHESGDTVGAFVNEGGGWWRVRMPSGTVRGMWVRPGTDEPWREIVHRMIGA</sequence>
<keyword evidence="2" id="KW-1185">Reference proteome</keyword>
<name>A0A939PAA8_9ACTN</name>
<evidence type="ECO:0000313" key="1">
    <source>
        <dbReference type="EMBL" id="MBO2449082.1"/>
    </source>
</evidence>
<dbReference type="RefSeq" id="WP_208256904.1">
    <property type="nucleotide sequence ID" value="NZ_JAGEOJ010000007.1"/>
</dbReference>